<dbReference type="GO" id="GO:0005524">
    <property type="term" value="F:ATP binding"/>
    <property type="evidence" value="ECO:0007669"/>
    <property type="project" value="UniProtKB-KW"/>
</dbReference>
<dbReference type="SUPFAM" id="SSF56112">
    <property type="entry name" value="Protein kinase-like (PK-like)"/>
    <property type="match status" value="1"/>
</dbReference>
<feature type="compositionally biased region" description="Polar residues" evidence="3">
    <location>
        <begin position="350"/>
        <end position="370"/>
    </location>
</feature>
<evidence type="ECO:0000256" key="2">
    <source>
        <dbReference type="ARBA" id="ARBA00022840"/>
    </source>
</evidence>
<feature type="compositionally biased region" description="Low complexity" evidence="3">
    <location>
        <begin position="373"/>
        <end position="385"/>
    </location>
</feature>
<evidence type="ECO:0000259" key="4">
    <source>
        <dbReference type="PROSITE" id="PS50011"/>
    </source>
</evidence>
<dbReference type="GO" id="GO:0004674">
    <property type="term" value="F:protein serine/threonine kinase activity"/>
    <property type="evidence" value="ECO:0007669"/>
    <property type="project" value="TreeGrafter"/>
</dbReference>
<dbReference type="VEuPathDB" id="FungiDB:SeMB42_g07658"/>
<dbReference type="InterPro" id="IPR000719">
    <property type="entry name" value="Prot_kinase_dom"/>
</dbReference>
<dbReference type="GO" id="GO:0005737">
    <property type="term" value="C:cytoplasm"/>
    <property type="evidence" value="ECO:0007669"/>
    <property type="project" value="TreeGrafter"/>
</dbReference>
<dbReference type="GO" id="GO:0035556">
    <property type="term" value="P:intracellular signal transduction"/>
    <property type="evidence" value="ECO:0007669"/>
    <property type="project" value="TreeGrafter"/>
</dbReference>
<dbReference type="AlphaFoldDB" id="A0A507C1S2"/>
<evidence type="ECO:0000313" key="5">
    <source>
        <dbReference type="EMBL" id="TPX32024.1"/>
    </source>
</evidence>
<keyword evidence="1" id="KW-0547">Nucleotide-binding</keyword>
<dbReference type="STRING" id="286115.A0A507C1S2"/>
<name>A0A507C1S2_9FUNG</name>
<dbReference type="PROSITE" id="PS50011">
    <property type="entry name" value="PROTEIN_KINASE_DOM"/>
    <property type="match status" value="1"/>
</dbReference>
<evidence type="ECO:0000256" key="3">
    <source>
        <dbReference type="SAM" id="MobiDB-lite"/>
    </source>
</evidence>
<gene>
    <name evidence="5" type="ORF">SeMB42_g07658</name>
</gene>
<dbReference type="InterPro" id="IPR011009">
    <property type="entry name" value="Kinase-like_dom_sf"/>
</dbReference>
<dbReference type="PANTHER" id="PTHR24346:SF30">
    <property type="entry name" value="MATERNAL EMBRYONIC LEUCINE ZIPPER KINASE"/>
    <property type="match status" value="1"/>
</dbReference>
<dbReference type="FunFam" id="1.10.510.10:FF:000571">
    <property type="entry name" value="Maternal embryonic leucine zipper kinase"/>
    <property type="match status" value="1"/>
</dbReference>
<reference evidence="5 6" key="1">
    <citation type="journal article" date="2019" name="Sci. Rep.">
        <title>Comparative genomics of chytrid fungi reveal insights into the obligate biotrophic and pathogenic lifestyle of Synchytrium endobioticum.</title>
        <authorList>
            <person name="van de Vossenberg B.T.L.H."/>
            <person name="Warris S."/>
            <person name="Nguyen H.D.T."/>
            <person name="van Gent-Pelzer M.P.E."/>
            <person name="Joly D.L."/>
            <person name="van de Geest H.C."/>
            <person name="Bonants P.J.M."/>
            <person name="Smith D.S."/>
            <person name="Levesque C.A."/>
            <person name="van der Lee T.A.J."/>
        </authorList>
    </citation>
    <scope>NUCLEOTIDE SEQUENCE [LARGE SCALE GENOMIC DNA]</scope>
    <source>
        <strain evidence="5 6">MB42</strain>
    </source>
</reference>
<evidence type="ECO:0000256" key="1">
    <source>
        <dbReference type="ARBA" id="ARBA00022741"/>
    </source>
</evidence>
<accession>A0A507C1S2</accession>
<feature type="domain" description="Protein kinase" evidence="4">
    <location>
        <begin position="18"/>
        <end position="289"/>
    </location>
</feature>
<organism evidence="5 6">
    <name type="scientific">Synchytrium endobioticum</name>
    <dbReference type="NCBI Taxonomy" id="286115"/>
    <lineage>
        <taxon>Eukaryota</taxon>
        <taxon>Fungi</taxon>
        <taxon>Fungi incertae sedis</taxon>
        <taxon>Chytridiomycota</taxon>
        <taxon>Chytridiomycota incertae sedis</taxon>
        <taxon>Chytridiomycetes</taxon>
        <taxon>Synchytriales</taxon>
        <taxon>Synchytriaceae</taxon>
        <taxon>Synchytrium</taxon>
    </lineage>
</organism>
<proteinExistence type="predicted"/>
<evidence type="ECO:0000313" key="6">
    <source>
        <dbReference type="Proteomes" id="UP000317494"/>
    </source>
</evidence>
<dbReference type="PANTHER" id="PTHR24346">
    <property type="entry name" value="MAP/MICROTUBULE AFFINITY-REGULATING KINASE"/>
    <property type="match status" value="1"/>
</dbReference>
<protein>
    <recommendedName>
        <fullName evidence="4">Protein kinase domain-containing protein</fullName>
    </recommendedName>
</protein>
<dbReference type="Gene3D" id="1.10.510.10">
    <property type="entry name" value="Transferase(Phosphotransferase) domain 1"/>
    <property type="match status" value="1"/>
</dbReference>
<dbReference type="Pfam" id="PF00069">
    <property type="entry name" value="Pkinase"/>
    <property type="match status" value="1"/>
</dbReference>
<keyword evidence="6" id="KW-1185">Reference proteome</keyword>
<sequence length="417" mass="46723">MACGKNQRRSISAEQGTFEFGAVIGQGNEGRVRLVRNVRTGELAVVKSKRRTHLRRKTDLLPTEAPATAQEVVAHEIHQMRESAIIMSLDHPNIIRGFATQQGKRHFYSLMEYFPGQDLIAYTVSRLRLHEAEARHIFKQLLLAVDYVHRNGIVHRDIKLDNIRINPQTKHVVLVDFGYACFYDKSGQKLEVCTAGSALYAAPEVFARRKHVGPEADVWSLGVCLYAMTTGRFPFDACSAIRIADLVVKGDYVVPSGLSSGLTSLIRSMMTVNILKRVTLRNAMHHPWITHGDAHYPRAYGTFPLWGTLGNDMLTKDEEEVASLLVKCIQTERPLGREYSKKMKQGVRTSTKSWKNITTGTRRPLQSHTVAPSEGSASSSSTVSSRACPLTAADRGDKDARGTVWRRFCKWVGFSRR</sequence>
<dbReference type="Proteomes" id="UP000317494">
    <property type="component" value="Unassembled WGS sequence"/>
</dbReference>
<dbReference type="SMART" id="SM00220">
    <property type="entry name" value="S_TKc"/>
    <property type="match status" value="1"/>
</dbReference>
<keyword evidence="2" id="KW-0067">ATP-binding</keyword>
<comment type="caution">
    <text evidence="5">The sequence shown here is derived from an EMBL/GenBank/DDBJ whole genome shotgun (WGS) entry which is preliminary data.</text>
</comment>
<feature type="region of interest" description="Disordered" evidence="3">
    <location>
        <begin position="350"/>
        <end position="396"/>
    </location>
</feature>
<dbReference type="EMBL" id="QEAN01000583">
    <property type="protein sequence ID" value="TPX32024.1"/>
    <property type="molecule type" value="Genomic_DNA"/>
</dbReference>